<sequence length="187" mass="19579">MASSSMENITNAMNNVLLDDEEEGGIAIMDGDEGGISDAFSIGDSRQAKMIGAKWLRNGEDDTSGKEGAGGNTVSGEKSIPRNQEMSPVGGKDGDSIAQNMAGGEISGNLKTQSVQVGGNIFKNKGVTVLENKKRRTESGFENPMGLNTELSLDSDGDNDISMDQDANDVPKNLFGAGSVDRARQSS</sequence>
<gene>
    <name evidence="2" type="ORF">POM88_004310</name>
</gene>
<name>A0AAD8JHM4_9APIA</name>
<feature type="region of interest" description="Disordered" evidence="1">
    <location>
        <begin position="133"/>
        <end position="187"/>
    </location>
</feature>
<feature type="compositionally biased region" description="Polar residues" evidence="1">
    <location>
        <begin position="74"/>
        <end position="86"/>
    </location>
</feature>
<dbReference type="Proteomes" id="UP001237642">
    <property type="component" value="Unassembled WGS sequence"/>
</dbReference>
<feature type="region of interest" description="Disordered" evidence="1">
    <location>
        <begin position="53"/>
        <end position="105"/>
    </location>
</feature>
<protein>
    <submittedName>
        <fullName evidence="2">Uncharacterized protein</fullName>
    </submittedName>
</protein>
<reference evidence="2" key="1">
    <citation type="submission" date="2023-02" db="EMBL/GenBank/DDBJ databases">
        <title>Genome of toxic invasive species Heracleum sosnowskyi carries increased number of genes despite the absence of recent whole-genome duplications.</title>
        <authorList>
            <person name="Schelkunov M."/>
            <person name="Shtratnikova V."/>
            <person name="Makarenko M."/>
            <person name="Klepikova A."/>
            <person name="Omelchenko D."/>
            <person name="Novikova G."/>
            <person name="Obukhova E."/>
            <person name="Bogdanov V."/>
            <person name="Penin A."/>
            <person name="Logacheva M."/>
        </authorList>
    </citation>
    <scope>NUCLEOTIDE SEQUENCE</scope>
    <source>
        <strain evidence="2">Hsosn_3</strain>
        <tissue evidence="2">Leaf</tissue>
    </source>
</reference>
<evidence type="ECO:0000313" key="3">
    <source>
        <dbReference type="Proteomes" id="UP001237642"/>
    </source>
</evidence>
<reference evidence="2" key="2">
    <citation type="submission" date="2023-05" db="EMBL/GenBank/DDBJ databases">
        <authorList>
            <person name="Schelkunov M.I."/>
        </authorList>
    </citation>
    <scope>NUCLEOTIDE SEQUENCE</scope>
    <source>
        <strain evidence="2">Hsosn_3</strain>
        <tissue evidence="2">Leaf</tissue>
    </source>
</reference>
<dbReference type="EMBL" id="JAUIZM010000001">
    <property type="protein sequence ID" value="KAK1404705.1"/>
    <property type="molecule type" value="Genomic_DNA"/>
</dbReference>
<comment type="caution">
    <text evidence="2">The sequence shown here is derived from an EMBL/GenBank/DDBJ whole genome shotgun (WGS) entry which is preliminary data.</text>
</comment>
<accession>A0AAD8JHM4</accession>
<evidence type="ECO:0000313" key="2">
    <source>
        <dbReference type="EMBL" id="KAK1404705.1"/>
    </source>
</evidence>
<proteinExistence type="predicted"/>
<organism evidence="2 3">
    <name type="scientific">Heracleum sosnowskyi</name>
    <dbReference type="NCBI Taxonomy" id="360622"/>
    <lineage>
        <taxon>Eukaryota</taxon>
        <taxon>Viridiplantae</taxon>
        <taxon>Streptophyta</taxon>
        <taxon>Embryophyta</taxon>
        <taxon>Tracheophyta</taxon>
        <taxon>Spermatophyta</taxon>
        <taxon>Magnoliopsida</taxon>
        <taxon>eudicotyledons</taxon>
        <taxon>Gunneridae</taxon>
        <taxon>Pentapetalae</taxon>
        <taxon>asterids</taxon>
        <taxon>campanulids</taxon>
        <taxon>Apiales</taxon>
        <taxon>Apiaceae</taxon>
        <taxon>Apioideae</taxon>
        <taxon>apioid superclade</taxon>
        <taxon>Tordylieae</taxon>
        <taxon>Tordyliinae</taxon>
        <taxon>Heracleum</taxon>
    </lineage>
</organism>
<dbReference type="AlphaFoldDB" id="A0AAD8JHM4"/>
<evidence type="ECO:0000256" key="1">
    <source>
        <dbReference type="SAM" id="MobiDB-lite"/>
    </source>
</evidence>
<feature type="compositionally biased region" description="Acidic residues" evidence="1">
    <location>
        <begin position="153"/>
        <end position="167"/>
    </location>
</feature>
<keyword evidence="3" id="KW-1185">Reference proteome</keyword>